<feature type="compositionally biased region" description="Basic and acidic residues" evidence="1">
    <location>
        <begin position="105"/>
        <end position="114"/>
    </location>
</feature>
<gene>
    <name evidence="2" type="ORF">SAPIO_CDS2917</name>
</gene>
<reference evidence="2 3" key="1">
    <citation type="journal article" date="2014" name="Genome Announc.">
        <title>Draft genome sequence of the pathogenic fungus Scedosporium apiospermum.</title>
        <authorList>
            <person name="Vandeputte P."/>
            <person name="Ghamrawi S."/>
            <person name="Rechenmann M."/>
            <person name="Iltis A."/>
            <person name="Giraud S."/>
            <person name="Fleury M."/>
            <person name="Thornton C."/>
            <person name="Delhaes L."/>
            <person name="Meyer W."/>
            <person name="Papon N."/>
            <person name="Bouchara J.P."/>
        </authorList>
    </citation>
    <scope>NUCLEOTIDE SEQUENCE [LARGE SCALE GENOMIC DNA]</scope>
    <source>
        <strain evidence="2 3">IHEM 14462</strain>
    </source>
</reference>
<protein>
    <recommendedName>
        <fullName evidence="4">NAD-dependent epimerase/dehydratase domain-containing protein</fullName>
    </recommendedName>
</protein>
<dbReference type="Gene3D" id="3.40.50.720">
    <property type="entry name" value="NAD(P)-binding Rossmann-like Domain"/>
    <property type="match status" value="1"/>
</dbReference>
<accession>A0A084GBU4</accession>
<dbReference type="OrthoDB" id="276721at2759"/>
<sequence length="272" mass="29121">MASLALASANSPLRAAGIRSGEPRWDAVSSSSSPPPWAHKVSWEHADILQPSTYTPLLKDADYVVHSLGILLEADYKGIVRGTQSPLSAIKTSFASSVDRGVNPLERKEGEDIKPPNPKDQMSYEIMNRDSAITLARHAESSNVGTFCYVSAMAGPPGVPSRYLSTKREAERAIAEHFPRMRNVFVRPPFMYDSSRGITVGIAAATGVGTLLNGITRGVFGGLMGAGGIKPLKVETVAEGLVEALADESVSGPVETEQIEELASRGWRKSML</sequence>
<dbReference type="VEuPathDB" id="FungiDB:SAPIO_CDS2917"/>
<dbReference type="GO" id="GO:0006744">
    <property type="term" value="P:ubiquinone biosynthetic process"/>
    <property type="evidence" value="ECO:0007669"/>
    <property type="project" value="EnsemblFungi"/>
</dbReference>
<dbReference type="InterPro" id="IPR051207">
    <property type="entry name" value="ComplexI_NDUFA9_subunit"/>
</dbReference>
<dbReference type="PANTHER" id="PTHR12126">
    <property type="entry name" value="NADH-UBIQUINONE OXIDOREDUCTASE 39 KDA SUBUNIT-RELATED"/>
    <property type="match status" value="1"/>
</dbReference>
<dbReference type="KEGG" id="sapo:SAPIO_CDS2917"/>
<dbReference type="GeneID" id="27721989"/>
<comment type="caution">
    <text evidence="2">The sequence shown here is derived from an EMBL/GenBank/DDBJ whole genome shotgun (WGS) entry which is preliminary data.</text>
</comment>
<dbReference type="OMA" id="VCEAFIS"/>
<dbReference type="Proteomes" id="UP000028545">
    <property type="component" value="Unassembled WGS sequence"/>
</dbReference>
<name>A0A084GBU4_PSEDA</name>
<organism evidence="2 3">
    <name type="scientific">Pseudallescheria apiosperma</name>
    <name type="common">Scedosporium apiospermum</name>
    <dbReference type="NCBI Taxonomy" id="563466"/>
    <lineage>
        <taxon>Eukaryota</taxon>
        <taxon>Fungi</taxon>
        <taxon>Dikarya</taxon>
        <taxon>Ascomycota</taxon>
        <taxon>Pezizomycotina</taxon>
        <taxon>Sordariomycetes</taxon>
        <taxon>Hypocreomycetidae</taxon>
        <taxon>Microascales</taxon>
        <taxon>Microascaceae</taxon>
        <taxon>Scedosporium</taxon>
    </lineage>
</organism>
<dbReference type="SUPFAM" id="SSF51735">
    <property type="entry name" value="NAD(P)-binding Rossmann-fold domains"/>
    <property type="match status" value="1"/>
</dbReference>
<feature type="region of interest" description="Disordered" evidence="1">
    <location>
        <begin position="101"/>
        <end position="122"/>
    </location>
</feature>
<dbReference type="EMBL" id="JOWA01000087">
    <property type="protein sequence ID" value="KEZ44806.1"/>
    <property type="molecule type" value="Genomic_DNA"/>
</dbReference>
<dbReference type="GO" id="GO:0044877">
    <property type="term" value="F:protein-containing complex binding"/>
    <property type="evidence" value="ECO:0007669"/>
    <property type="project" value="TreeGrafter"/>
</dbReference>
<dbReference type="InterPro" id="IPR036291">
    <property type="entry name" value="NAD(P)-bd_dom_sf"/>
</dbReference>
<evidence type="ECO:0000313" key="3">
    <source>
        <dbReference type="Proteomes" id="UP000028545"/>
    </source>
</evidence>
<evidence type="ECO:0000256" key="1">
    <source>
        <dbReference type="SAM" id="MobiDB-lite"/>
    </source>
</evidence>
<dbReference type="PANTHER" id="PTHR12126:SF16">
    <property type="entry name" value="MIOREX COMPLEX COMPONENT 2"/>
    <property type="match status" value="1"/>
</dbReference>
<proteinExistence type="predicted"/>
<dbReference type="GO" id="GO:0005739">
    <property type="term" value="C:mitochondrion"/>
    <property type="evidence" value="ECO:0007669"/>
    <property type="project" value="EnsemblFungi"/>
</dbReference>
<evidence type="ECO:0008006" key="4">
    <source>
        <dbReference type="Google" id="ProtNLM"/>
    </source>
</evidence>
<dbReference type="RefSeq" id="XP_016644605.1">
    <property type="nucleotide sequence ID" value="XM_016785823.1"/>
</dbReference>
<keyword evidence="3" id="KW-1185">Reference proteome</keyword>
<evidence type="ECO:0000313" key="2">
    <source>
        <dbReference type="EMBL" id="KEZ44806.1"/>
    </source>
</evidence>
<dbReference type="AlphaFoldDB" id="A0A084GBU4"/>
<dbReference type="HOGENOM" id="CLU_055314_1_0_1"/>